<dbReference type="GO" id="GO:0005737">
    <property type="term" value="C:cytoplasm"/>
    <property type="evidence" value="ECO:0007669"/>
    <property type="project" value="TreeGrafter"/>
</dbReference>
<protein>
    <submittedName>
        <fullName evidence="3">Aldo-keto reductase</fullName>
    </submittedName>
</protein>
<dbReference type="Pfam" id="PF00248">
    <property type="entry name" value="Aldo_ket_red"/>
    <property type="match status" value="1"/>
</dbReference>
<dbReference type="Gene3D" id="3.20.20.100">
    <property type="entry name" value="NADP-dependent oxidoreductase domain"/>
    <property type="match status" value="1"/>
</dbReference>
<dbReference type="PANTHER" id="PTHR43625:SF40">
    <property type="entry name" value="ALDO-KETO REDUCTASE YAKC [NADP(+)]"/>
    <property type="match status" value="1"/>
</dbReference>
<proteinExistence type="predicted"/>
<evidence type="ECO:0000256" key="1">
    <source>
        <dbReference type="ARBA" id="ARBA00023002"/>
    </source>
</evidence>
<dbReference type="OrthoDB" id="37537at2759"/>
<organism evidence="3 4">
    <name type="scientific">Pleomassaria siparia CBS 279.74</name>
    <dbReference type="NCBI Taxonomy" id="1314801"/>
    <lineage>
        <taxon>Eukaryota</taxon>
        <taxon>Fungi</taxon>
        <taxon>Dikarya</taxon>
        <taxon>Ascomycota</taxon>
        <taxon>Pezizomycotina</taxon>
        <taxon>Dothideomycetes</taxon>
        <taxon>Pleosporomycetidae</taxon>
        <taxon>Pleosporales</taxon>
        <taxon>Pleomassariaceae</taxon>
        <taxon>Pleomassaria</taxon>
    </lineage>
</organism>
<gene>
    <name evidence="3" type="ORF">K504DRAFT_453833</name>
</gene>
<dbReference type="InterPro" id="IPR023210">
    <property type="entry name" value="NADP_OxRdtase_dom"/>
</dbReference>
<dbReference type="SUPFAM" id="SSF51430">
    <property type="entry name" value="NAD(P)-linked oxidoreductase"/>
    <property type="match status" value="1"/>
</dbReference>
<dbReference type="InterPro" id="IPR050791">
    <property type="entry name" value="Aldo-Keto_reductase"/>
</dbReference>
<evidence type="ECO:0000313" key="4">
    <source>
        <dbReference type="Proteomes" id="UP000799428"/>
    </source>
</evidence>
<reference evidence="3" key="1">
    <citation type="journal article" date="2020" name="Stud. Mycol.">
        <title>101 Dothideomycetes genomes: a test case for predicting lifestyles and emergence of pathogens.</title>
        <authorList>
            <person name="Haridas S."/>
            <person name="Albert R."/>
            <person name="Binder M."/>
            <person name="Bloem J."/>
            <person name="Labutti K."/>
            <person name="Salamov A."/>
            <person name="Andreopoulos B."/>
            <person name="Baker S."/>
            <person name="Barry K."/>
            <person name="Bills G."/>
            <person name="Bluhm B."/>
            <person name="Cannon C."/>
            <person name="Castanera R."/>
            <person name="Culley D."/>
            <person name="Daum C."/>
            <person name="Ezra D."/>
            <person name="Gonzalez J."/>
            <person name="Henrissat B."/>
            <person name="Kuo A."/>
            <person name="Liang C."/>
            <person name="Lipzen A."/>
            <person name="Lutzoni F."/>
            <person name="Magnuson J."/>
            <person name="Mondo S."/>
            <person name="Nolan M."/>
            <person name="Ohm R."/>
            <person name="Pangilinan J."/>
            <person name="Park H.-J."/>
            <person name="Ramirez L."/>
            <person name="Alfaro M."/>
            <person name="Sun H."/>
            <person name="Tritt A."/>
            <person name="Yoshinaga Y."/>
            <person name="Zwiers L.-H."/>
            <person name="Turgeon B."/>
            <person name="Goodwin S."/>
            <person name="Spatafora J."/>
            <person name="Crous P."/>
            <person name="Grigoriev I."/>
        </authorList>
    </citation>
    <scope>NUCLEOTIDE SEQUENCE</scope>
    <source>
        <strain evidence="3">CBS 279.74</strain>
    </source>
</reference>
<keyword evidence="1" id="KW-0560">Oxidoreductase</keyword>
<dbReference type="InterPro" id="IPR036812">
    <property type="entry name" value="NAD(P)_OxRdtase_dom_sf"/>
</dbReference>
<dbReference type="GO" id="GO:0016491">
    <property type="term" value="F:oxidoreductase activity"/>
    <property type="evidence" value="ECO:0007669"/>
    <property type="project" value="UniProtKB-KW"/>
</dbReference>
<dbReference type="PANTHER" id="PTHR43625">
    <property type="entry name" value="AFLATOXIN B1 ALDEHYDE REDUCTASE"/>
    <property type="match status" value="1"/>
</dbReference>
<evidence type="ECO:0000313" key="3">
    <source>
        <dbReference type="EMBL" id="KAF2710777.1"/>
    </source>
</evidence>
<feature type="domain" description="NADP-dependent oxidoreductase" evidence="2">
    <location>
        <begin position="18"/>
        <end position="313"/>
    </location>
</feature>
<name>A0A6G1KEJ4_9PLEO</name>
<dbReference type="EMBL" id="MU005768">
    <property type="protein sequence ID" value="KAF2710777.1"/>
    <property type="molecule type" value="Genomic_DNA"/>
</dbReference>
<keyword evidence="4" id="KW-1185">Reference proteome</keyword>
<evidence type="ECO:0000259" key="2">
    <source>
        <dbReference type="Pfam" id="PF00248"/>
    </source>
</evidence>
<dbReference type="Proteomes" id="UP000799428">
    <property type="component" value="Unassembled WGS sequence"/>
</dbReference>
<dbReference type="AlphaFoldDB" id="A0A6G1KEJ4"/>
<sequence>MSLPIIPKRLIGSTPVSAIGFGAMRLAVGVTPGEASDLHSLSILTRAADMGMTFWDTSDSYGSNEALIGRWFRETGRRKEIFLATKFGLKVVDGKPEIDGSPEYVAQAIEHSLETLGTSWVDLWYVQRNDTSVPIEKTIGAMKKTVEQGKVKYLGLSECSASTLRRACAVHPIAAAEMEYSPFALEIESPQTKFLATARELGVKIVAYSPLGRGALTGTIKSLDDLDEHDVRRRFPQFSQENMADNVRFGDALAELAKEKGCTPGQFSLAWVLAQGEDIIPIPGTKHVQWLEENAKAINVEFGADDDDRVRAMVDKFGGVKGERYPEAFMKWSFVDTPELQKD</sequence>
<accession>A0A6G1KEJ4</accession>